<dbReference type="CDD" id="cd01650">
    <property type="entry name" value="RT_nLTR_like"/>
    <property type="match status" value="1"/>
</dbReference>
<organism evidence="2 3">
    <name type="scientific">Hibiscus trionum</name>
    <name type="common">Flower of an hour</name>
    <dbReference type="NCBI Taxonomy" id="183268"/>
    <lineage>
        <taxon>Eukaryota</taxon>
        <taxon>Viridiplantae</taxon>
        <taxon>Streptophyta</taxon>
        <taxon>Embryophyta</taxon>
        <taxon>Tracheophyta</taxon>
        <taxon>Spermatophyta</taxon>
        <taxon>Magnoliopsida</taxon>
        <taxon>eudicotyledons</taxon>
        <taxon>Gunneridae</taxon>
        <taxon>Pentapetalae</taxon>
        <taxon>rosids</taxon>
        <taxon>malvids</taxon>
        <taxon>Malvales</taxon>
        <taxon>Malvaceae</taxon>
        <taxon>Malvoideae</taxon>
        <taxon>Hibiscus</taxon>
    </lineage>
</organism>
<dbReference type="InterPro" id="IPR044730">
    <property type="entry name" value="RNase_H-like_dom_plant"/>
</dbReference>
<protein>
    <recommendedName>
        <fullName evidence="1">Reverse transcriptase domain-containing protein</fullName>
    </recommendedName>
</protein>
<name>A0A9W7MSV1_HIBTR</name>
<feature type="domain" description="Reverse transcriptase" evidence="1">
    <location>
        <begin position="462"/>
        <end position="742"/>
    </location>
</feature>
<dbReference type="InterPro" id="IPR026960">
    <property type="entry name" value="RVT-Znf"/>
</dbReference>
<dbReference type="Pfam" id="PF13456">
    <property type="entry name" value="RVT_3"/>
    <property type="match status" value="1"/>
</dbReference>
<dbReference type="PROSITE" id="PS50878">
    <property type="entry name" value="RT_POL"/>
    <property type="match status" value="1"/>
</dbReference>
<evidence type="ECO:0000313" key="2">
    <source>
        <dbReference type="EMBL" id="GMJ11562.1"/>
    </source>
</evidence>
<dbReference type="InterPro" id="IPR002156">
    <property type="entry name" value="RNaseH_domain"/>
</dbReference>
<reference evidence="2" key="1">
    <citation type="submission" date="2023-05" db="EMBL/GenBank/DDBJ databases">
        <title>Genome and transcriptome analyses reveal genes involved in the formation of fine ridges on petal epidermal cells in Hibiscus trionum.</title>
        <authorList>
            <person name="Koshimizu S."/>
            <person name="Masuda S."/>
            <person name="Ishii T."/>
            <person name="Shirasu K."/>
            <person name="Hoshino A."/>
            <person name="Arita M."/>
        </authorList>
    </citation>
    <scope>NUCLEOTIDE SEQUENCE</scope>
    <source>
        <strain evidence="2">Hamamatsu line</strain>
    </source>
</reference>
<dbReference type="Gene3D" id="3.30.420.10">
    <property type="entry name" value="Ribonuclease H-like superfamily/Ribonuclease H"/>
    <property type="match status" value="1"/>
</dbReference>
<comment type="caution">
    <text evidence="2">The sequence shown here is derived from an EMBL/GenBank/DDBJ whole genome shotgun (WGS) entry which is preliminary data.</text>
</comment>
<dbReference type="PANTHER" id="PTHR33116">
    <property type="entry name" value="REVERSE TRANSCRIPTASE ZINC-BINDING DOMAIN-CONTAINING PROTEIN-RELATED-RELATED"/>
    <property type="match status" value="1"/>
</dbReference>
<dbReference type="OrthoDB" id="1736747at2759"/>
<keyword evidence="3" id="KW-1185">Reference proteome</keyword>
<dbReference type="Gene3D" id="3.60.10.10">
    <property type="entry name" value="Endonuclease/exonuclease/phosphatase"/>
    <property type="match status" value="1"/>
</dbReference>
<dbReference type="InterPro" id="IPR012337">
    <property type="entry name" value="RNaseH-like_sf"/>
</dbReference>
<dbReference type="EMBL" id="BSYR01000061">
    <property type="protein sequence ID" value="GMJ11562.1"/>
    <property type="molecule type" value="Genomic_DNA"/>
</dbReference>
<dbReference type="InterPro" id="IPR043502">
    <property type="entry name" value="DNA/RNA_pol_sf"/>
</dbReference>
<dbReference type="InterPro" id="IPR000477">
    <property type="entry name" value="RT_dom"/>
</dbReference>
<dbReference type="GO" id="GO:0004523">
    <property type="term" value="F:RNA-DNA hybrid ribonuclease activity"/>
    <property type="evidence" value="ECO:0007669"/>
    <property type="project" value="InterPro"/>
</dbReference>
<dbReference type="Pfam" id="PF13966">
    <property type="entry name" value="zf-RVT"/>
    <property type="match status" value="1"/>
</dbReference>
<gene>
    <name evidence="2" type="ORF">HRI_004825400</name>
</gene>
<proteinExistence type="predicted"/>
<accession>A0A9W7MSV1</accession>
<dbReference type="InterPro" id="IPR036397">
    <property type="entry name" value="RNaseH_sf"/>
</dbReference>
<dbReference type="Pfam" id="PF00078">
    <property type="entry name" value="RVT_1"/>
    <property type="match status" value="1"/>
</dbReference>
<dbReference type="SUPFAM" id="SSF53098">
    <property type="entry name" value="Ribonuclease H-like"/>
    <property type="match status" value="1"/>
</dbReference>
<dbReference type="InterPro" id="IPR036691">
    <property type="entry name" value="Endo/exonu/phosph_ase_sf"/>
</dbReference>
<dbReference type="GO" id="GO:0003676">
    <property type="term" value="F:nucleic acid binding"/>
    <property type="evidence" value="ECO:0007669"/>
    <property type="project" value="InterPro"/>
</dbReference>
<dbReference type="SUPFAM" id="SSF56219">
    <property type="entry name" value="DNase I-like"/>
    <property type="match status" value="1"/>
</dbReference>
<dbReference type="PANTHER" id="PTHR33116:SF75">
    <property type="entry name" value="RIBONUCLEASE H PROTEIN"/>
    <property type="match status" value="1"/>
</dbReference>
<dbReference type="SUPFAM" id="SSF56672">
    <property type="entry name" value="DNA/RNA polymerases"/>
    <property type="match status" value="1"/>
</dbReference>
<evidence type="ECO:0000259" key="1">
    <source>
        <dbReference type="PROSITE" id="PS50878"/>
    </source>
</evidence>
<dbReference type="CDD" id="cd06222">
    <property type="entry name" value="RNase_H_like"/>
    <property type="match status" value="1"/>
</dbReference>
<evidence type="ECO:0000313" key="3">
    <source>
        <dbReference type="Proteomes" id="UP001165190"/>
    </source>
</evidence>
<dbReference type="Proteomes" id="UP001165190">
    <property type="component" value="Unassembled WGS sequence"/>
</dbReference>
<sequence length="1357" mass="152341">MVRSLIKEKKPKIIFLQETKLNNFPPSIVRRLGVGNGMSSIFAPALGSAGGLFVAWDSDFILNSTHVIANRYIALFGNLAHLNRPICFLNIYGPSSDSEKHGFFNELQAFIAGYDVLWCLGGDFNVFLNKEEKCGRSWNYNNMDMFRNFIQVTALVDLPLKGGRFTWSSNRDPPTLVRLDRFLISSALLSVAPNLSQSLLPKYLSDHNGILLAVECLYWGPKTFKLFNYQMEEECFEDLISRTIARVKPGGCKGGIVSILRLSKQAIKQWSSTNSKCITSNLKEVELQISNIESAVQQGSSSHIDFDLLSKLRAQLQVLLRKEESVWIQNSRLKWFTEGDHNTKFFHLVASNRRRNNLIHSIKIGEDIISEPSQIKEGIFQHFSDQYKKGDTLKVEVFDVEFSSLSNDQASFLERKFSENEVWEAILSMESSRAPGPDGFNIGFYKKFWGVLKGEIMNFFENFYNGLGWDAEVNYAFIALIPKCTSPENINDFRPISLVSSIYKILAKVLSRRFKGVLQDIISDTQFAFVAGRQILDCSFLANEAVDYIQRMGLKGLVFKTDFRRAYDSVDWDFLIFILKKMGCGPRWCNWIYQCISTASMSILVNGSPTPRFPLGRGLLQGCPLSPMLFNVVGEALSRLIHKANDIGLFSGFQIGRGTNSESLSHLQFADDLIFFSGASLSHILNIRRILRIFEIAAGLQLNLGKCRLYGININESTLQSWASKIGCAVGTFPAEYLGLPLGPKRNSRLLWEPVINKFHSHLAGWKGCNLSFSGRLILIKSVLSSLPTYFLSLFRMPSEVLTKLNGIMARFLWGGSETISKMHWVKWKSICRPLEMGGLGVCDLSYFNRALLGKWIFKYASDKDSSWKRIICAKTNSISSSILPDQCPNRLASWVWKGILSSFFSNDNFGTSIQANSKIQVGDGTFTSFWSDSWLCDSPLQSLFPRIFTLSTNKAGKVSEFGSKIGPNWVWNMSLRRRLFDWENVQWSDFMNLLNNFASVGFNQDTLVWKASGNGIFSIKSCRNMLHLGSTFSFDWKKYVWFGAAPPKVELFLWRVLNNGIPVRVNLARRGVNSGLSRTCPLCEAWDESAEHLFLHCHFSWRIWAKLASIWDMNIVLPSSIMALLYLWAEFNPCRFATSIWNSIPLAAMWTIWLMRNDVIFNNAKPDHILAYFLARFRIACWFKAYNRSCSIPTSILAGDLSLADSSVQVNKSLSLQVSWSPPHLGFAKINVDDATSSDGTKAGIGGTIRVHDGSSISSFSEQCPGGPPIIAEIVAMKAGLDLALSLDACKGLRLILKSDCSEAVNWVSDPSSAPVSMRSLVQDVSDLCSKISAFVRWIPRAENSAADALAKAGIG</sequence>